<sequence>MSPERRQQQILDSAQRLVLRQGYGAATMQAIAREAGVTRPVVYEFYADREELLEDLVGRESEKALGVALGVVPALLAGEHPESLLEQSLTSFLHIVADSPDAWRLILLPPAGAPEAVRNAMELARTVVREQIRSNLSLLPPIEGGGVDLELLSAIALSASEGAARAMLTDPDEFSAERFTAVVEWLTRYIEVAWSR</sequence>
<organism evidence="4 5">
    <name type="scientific">Nocardia bovistercoris</name>
    <dbReference type="NCBI Taxonomy" id="2785916"/>
    <lineage>
        <taxon>Bacteria</taxon>
        <taxon>Bacillati</taxon>
        <taxon>Actinomycetota</taxon>
        <taxon>Actinomycetes</taxon>
        <taxon>Mycobacteriales</taxon>
        <taxon>Nocardiaceae</taxon>
        <taxon>Nocardia</taxon>
    </lineage>
</organism>
<dbReference type="InterPro" id="IPR050109">
    <property type="entry name" value="HTH-type_TetR-like_transc_reg"/>
</dbReference>
<dbReference type="AlphaFoldDB" id="A0A931I8W2"/>
<comment type="caution">
    <text evidence="4">The sequence shown here is derived from an EMBL/GenBank/DDBJ whole genome shotgun (WGS) entry which is preliminary data.</text>
</comment>
<proteinExistence type="predicted"/>
<dbReference type="PRINTS" id="PR00455">
    <property type="entry name" value="HTHTETR"/>
</dbReference>
<evidence type="ECO:0000256" key="2">
    <source>
        <dbReference type="PROSITE-ProRule" id="PRU00335"/>
    </source>
</evidence>
<dbReference type="SUPFAM" id="SSF46689">
    <property type="entry name" value="Homeodomain-like"/>
    <property type="match status" value="1"/>
</dbReference>
<dbReference type="PANTHER" id="PTHR30055:SF226">
    <property type="entry name" value="HTH-TYPE TRANSCRIPTIONAL REGULATOR PKSA"/>
    <property type="match status" value="1"/>
</dbReference>
<evidence type="ECO:0000256" key="1">
    <source>
        <dbReference type="ARBA" id="ARBA00023125"/>
    </source>
</evidence>
<evidence type="ECO:0000259" key="3">
    <source>
        <dbReference type="PROSITE" id="PS50977"/>
    </source>
</evidence>
<evidence type="ECO:0000313" key="5">
    <source>
        <dbReference type="Proteomes" id="UP000655751"/>
    </source>
</evidence>
<reference evidence="4" key="1">
    <citation type="submission" date="2020-11" db="EMBL/GenBank/DDBJ databases">
        <title>Nocardia NEAU-351.nov., a novel actinomycete isolated from the cow dung.</title>
        <authorList>
            <person name="Zhang X."/>
        </authorList>
    </citation>
    <scope>NUCLEOTIDE SEQUENCE</scope>
    <source>
        <strain evidence="4">NEAU-351</strain>
    </source>
</reference>
<dbReference type="InterPro" id="IPR009057">
    <property type="entry name" value="Homeodomain-like_sf"/>
</dbReference>
<evidence type="ECO:0000313" key="4">
    <source>
        <dbReference type="EMBL" id="MBH0775518.1"/>
    </source>
</evidence>
<feature type="DNA-binding region" description="H-T-H motif" evidence="2">
    <location>
        <begin position="27"/>
        <end position="46"/>
    </location>
</feature>
<dbReference type="GO" id="GO:0003700">
    <property type="term" value="F:DNA-binding transcription factor activity"/>
    <property type="evidence" value="ECO:0007669"/>
    <property type="project" value="TreeGrafter"/>
</dbReference>
<keyword evidence="5" id="KW-1185">Reference proteome</keyword>
<dbReference type="Proteomes" id="UP000655751">
    <property type="component" value="Unassembled WGS sequence"/>
</dbReference>
<dbReference type="RefSeq" id="WP_196147883.1">
    <property type="nucleotide sequence ID" value="NZ_JADMLG010000002.1"/>
</dbReference>
<protein>
    <submittedName>
        <fullName evidence="4">TetR/AcrR family transcriptional regulator</fullName>
    </submittedName>
</protein>
<dbReference type="Pfam" id="PF00440">
    <property type="entry name" value="TetR_N"/>
    <property type="match status" value="1"/>
</dbReference>
<feature type="domain" description="HTH tetR-type" evidence="3">
    <location>
        <begin position="4"/>
        <end position="64"/>
    </location>
</feature>
<dbReference type="PROSITE" id="PS50977">
    <property type="entry name" value="HTH_TETR_2"/>
    <property type="match status" value="1"/>
</dbReference>
<dbReference type="PANTHER" id="PTHR30055">
    <property type="entry name" value="HTH-TYPE TRANSCRIPTIONAL REGULATOR RUTR"/>
    <property type="match status" value="1"/>
</dbReference>
<keyword evidence="1 2" id="KW-0238">DNA-binding</keyword>
<gene>
    <name evidence="4" type="ORF">IT779_04340</name>
</gene>
<dbReference type="Gene3D" id="1.10.357.10">
    <property type="entry name" value="Tetracycline Repressor, domain 2"/>
    <property type="match status" value="1"/>
</dbReference>
<dbReference type="InterPro" id="IPR001647">
    <property type="entry name" value="HTH_TetR"/>
</dbReference>
<name>A0A931I8W2_9NOCA</name>
<accession>A0A931I8W2</accession>
<dbReference type="EMBL" id="JADMLG010000002">
    <property type="protein sequence ID" value="MBH0775518.1"/>
    <property type="molecule type" value="Genomic_DNA"/>
</dbReference>
<dbReference type="GO" id="GO:0000976">
    <property type="term" value="F:transcription cis-regulatory region binding"/>
    <property type="evidence" value="ECO:0007669"/>
    <property type="project" value="TreeGrafter"/>
</dbReference>